<dbReference type="FunFam" id="1.10.510.10:FF:000789">
    <property type="entry name" value="Mitogen-activated protein kinase"/>
    <property type="match status" value="1"/>
</dbReference>
<dbReference type="InterPro" id="IPR050117">
    <property type="entry name" value="MAPK"/>
</dbReference>
<feature type="compositionally biased region" description="Polar residues" evidence="8">
    <location>
        <begin position="96"/>
        <end position="109"/>
    </location>
</feature>
<protein>
    <recommendedName>
        <fullName evidence="7">Mitogen-activated protein kinase</fullName>
        <ecNumber evidence="7">2.7.11.24</ecNumber>
    </recommendedName>
</protein>
<dbReference type="CDD" id="cd07834">
    <property type="entry name" value="STKc_MAPK"/>
    <property type="match status" value="1"/>
</dbReference>
<keyword evidence="5 6" id="KW-0067">ATP-binding</keyword>
<comment type="catalytic activity">
    <reaction evidence="7">
        <text>L-threonyl-[protein] + ATP = O-phospho-L-threonyl-[protein] + ADP + H(+)</text>
        <dbReference type="Rhea" id="RHEA:46608"/>
        <dbReference type="Rhea" id="RHEA-COMP:11060"/>
        <dbReference type="Rhea" id="RHEA-COMP:11605"/>
        <dbReference type="ChEBI" id="CHEBI:15378"/>
        <dbReference type="ChEBI" id="CHEBI:30013"/>
        <dbReference type="ChEBI" id="CHEBI:30616"/>
        <dbReference type="ChEBI" id="CHEBI:61977"/>
        <dbReference type="ChEBI" id="CHEBI:456216"/>
        <dbReference type="EC" id="2.7.11.24"/>
    </reaction>
</comment>
<dbReference type="EMBL" id="JBIMZQ010000031">
    <property type="protein sequence ID" value="KAL3662562.1"/>
    <property type="molecule type" value="Genomic_DNA"/>
</dbReference>
<sequence length="552" mass="61562">MSVAVINRWQCCVGLHQPLPCAALNGLSRAVWRFSLGELARKSLILACKAQPRVSLQDVYRLCSFDRLFSSRDRERLASPVLRTGRPVHKKARMASTFTPTGPASSSQVKSAGSAPLSSSRSLSAKGLPGSDKHGGPKETAAPVGASDAVSAMRKAAATAVAAAPARPGTYSFVVAGTNFQIDEKYKFIKVIGRGAYGVVISAENAETNEKVAVKKISRAFEDLVDAKRILREIKLLQHFDHENVITILDLLPPPSLAQFEDVYIIADLMETDLHRIIYSRQPLTDDHVQYFLYQILRALKYIHSANVLHRDLKPSNLLLNSNCDLKVCDFGLSRGVTPEEDNMELTEYVVTRWYRAPEIMLSSREYTKAIDIWSTGCIFAELLGRTPLFPGDDYIHQLQIICDKIGTPCEEDLHFVVSERAKRFMKNQPMRPGVPFSKLFPKATPDAVDLLQRMLVFDPVKRISVEEALEHPYLASLHNLEDEPVADSFFSFDFEKEDLTESRLKELIFEEILQIHPDAPRSPMKTPHAGLSSPPTEQVLSPSTTRPHAQN</sequence>
<dbReference type="AlphaFoldDB" id="A0ABD3F7Z1"/>
<feature type="compositionally biased region" description="Polar residues" evidence="8">
    <location>
        <begin position="534"/>
        <end position="552"/>
    </location>
</feature>
<evidence type="ECO:0000256" key="8">
    <source>
        <dbReference type="SAM" id="MobiDB-lite"/>
    </source>
</evidence>
<dbReference type="InterPro" id="IPR003527">
    <property type="entry name" value="MAP_kinase_CS"/>
</dbReference>
<feature type="compositionally biased region" description="Low complexity" evidence="8">
    <location>
        <begin position="110"/>
        <end position="129"/>
    </location>
</feature>
<dbReference type="Proteomes" id="UP001632037">
    <property type="component" value="Unassembled WGS sequence"/>
</dbReference>
<feature type="domain" description="Protein kinase" evidence="9">
    <location>
        <begin position="186"/>
        <end position="475"/>
    </location>
</feature>
<evidence type="ECO:0000256" key="6">
    <source>
        <dbReference type="PROSITE-ProRule" id="PRU10141"/>
    </source>
</evidence>
<evidence type="ECO:0000256" key="2">
    <source>
        <dbReference type="ARBA" id="ARBA00022679"/>
    </source>
</evidence>
<dbReference type="SMART" id="SM00220">
    <property type="entry name" value="S_TKc"/>
    <property type="match status" value="1"/>
</dbReference>
<dbReference type="PROSITE" id="PS00108">
    <property type="entry name" value="PROTEIN_KINASE_ST"/>
    <property type="match status" value="1"/>
</dbReference>
<dbReference type="InterPro" id="IPR011009">
    <property type="entry name" value="Kinase-like_dom_sf"/>
</dbReference>
<dbReference type="Gene3D" id="1.10.510.10">
    <property type="entry name" value="Transferase(Phosphotransferase) domain 1"/>
    <property type="match status" value="1"/>
</dbReference>
<feature type="region of interest" description="Disordered" evidence="8">
    <location>
        <begin position="80"/>
        <end position="146"/>
    </location>
</feature>
<dbReference type="InterPro" id="IPR008271">
    <property type="entry name" value="Ser/Thr_kinase_AS"/>
</dbReference>
<dbReference type="GO" id="GO:0004707">
    <property type="term" value="F:MAP kinase activity"/>
    <property type="evidence" value="ECO:0007669"/>
    <property type="project" value="UniProtKB-EC"/>
</dbReference>
<keyword evidence="3 6" id="KW-0547">Nucleotide-binding</keyword>
<keyword evidence="1 7" id="KW-0723">Serine/threonine-protein kinase</keyword>
<comment type="activity regulation">
    <text evidence="7">Activated by threonine and tyrosine phosphorylation.</text>
</comment>
<dbReference type="PROSITE" id="PS01351">
    <property type="entry name" value="MAPK"/>
    <property type="match status" value="1"/>
</dbReference>
<name>A0ABD3F7Z1_9STRA</name>
<keyword evidence="2 7" id="KW-0808">Transferase</keyword>
<evidence type="ECO:0000256" key="3">
    <source>
        <dbReference type="ARBA" id="ARBA00022741"/>
    </source>
</evidence>
<comment type="caution">
    <text evidence="10">The sequence shown here is derived from an EMBL/GenBank/DDBJ whole genome shotgun (WGS) entry which is preliminary data.</text>
</comment>
<accession>A0ABD3F7Z1</accession>
<evidence type="ECO:0000256" key="4">
    <source>
        <dbReference type="ARBA" id="ARBA00022777"/>
    </source>
</evidence>
<dbReference type="Gene3D" id="3.30.200.20">
    <property type="entry name" value="Phosphorylase Kinase, domain 1"/>
    <property type="match status" value="1"/>
</dbReference>
<organism evidence="10 11">
    <name type="scientific">Phytophthora oleae</name>
    <dbReference type="NCBI Taxonomy" id="2107226"/>
    <lineage>
        <taxon>Eukaryota</taxon>
        <taxon>Sar</taxon>
        <taxon>Stramenopiles</taxon>
        <taxon>Oomycota</taxon>
        <taxon>Peronosporomycetes</taxon>
        <taxon>Peronosporales</taxon>
        <taxon>Peronosporaceae</taxon>
        <taxon>Phytophthora</taxon>
    </lineage>
</organism>
<evidence type="ECO:0000259" key="9">
    <source>
        <dbReference type="PROSITE" id="PS50011"/>
    </source>
</evidence>
<dbReference type="FunFam" id="3.30.200.20:FF:000046">
    <property type="entry name" value="Mitogen-activated protein kinase"/>
    <property type="match status" value="1"/>
</dbReference>
<gene>
    <name evidence="10" type="ORF">V7S43_012415</name>
</gene>
<reference evidence="10 11" key="1">
    <citation type="submission" date="2024-09" db="EMBL/GenBank/DDBJ databases">
        <title>Genome sequencing and assembly of Phytophthora oleae, isolate VK10A, causative agent of rot of olive drupes.</title>
        <authorList>
            <person name="Conti Taguali S."/>
            <person name="Riolo M."/>
            <person name="La Spada F."/>
            <person name="Cacciola S.O."/>
            <person name="Dionisio G."/>
        </authorList>
    </citation>
    <scope>NUCLEOTIDE SEQUENCE [LARGE SCALE GENOMIC DNA]</scope>
    <source>
        <strain evidence="10 11">VK10A</strain>
    </source>
</reference>
<evidence type="ECO:0000313" key="11">
    <source>
        <dbReference type="Proteomes" id="UP001632037"/>
    </source>
</evidence>
<comment type="similarity">
    <text evidence="7">Belongs to the protein kinase superfamily. Ser/Thr protein kinase family. MAP kinase subfamily.</text>
</comment>
<dbReference type="PANTHER" id="PTHR24055">
    <property type="entry name" value="MITOGEN-ACTIVATED PROTEIN KINASE"/>
    <property type="match status" value="1"/>
</dbReference>
<evidence type="ECO:0000256" key="1">
    <source>
        <dbReference type="ARBA" id="ARBA00022527"/>
    </source>
</evidence>
<evidence type="ECO:0000256" key="7">
    <source>
        <dbReference type="RuleBase" id="RU361165"/>
    </source>
</evidence>
<dbReference type="GO" id="GO:0005524">
    <property type="term" value="F:ATP binding"/>
    <property type="evidence" value="ECO:0007669"/>
    <property type="project" value="UniProtKB-UniRule"/>
</dbReference>
<dbReference type="PROSITE" id="PS00107">
    <property type="entry name" value="PROTEIN_KINASE_ATP"/>
    <property type="match status" value="1"/>
</dbReference>
<dbReference type="InterPro" id="IPR017441">
    <property type="entry name" value="Protein_kinase_ATP_BS"/>
</dbReference>
<dbReference type="InterPro" id="IPR000719">
    <property type="entry name" value="Prot_kinase_dom"/>
</dbReference>
<evidence type="ECO:0000313" key="10">
    <source>
        <dbReference type="EMBL" id="KAL3662562.1"/>
    </source>
</evidence>
<dbReference type="EC" id="2.7.11.24" evidence="7"/>
<dbReference type="SUPFAM" id="SSF56112">
    <property type="entry name" value="Protein kinase-like (PK-like)"/>
    <property type="match status" value="1"/>
</dbReference>
<keyword evidence="11" id="KW-1185">Reference proteome</keyword>
<evidence type="ECO:0000256" key="5">
    <source>
        <dbReference type="ARBA" id="ARBA00022840"/>
    </source>
</evidence>
<proteinExistence type="inferred from homology"/>
<dbReference type="PROSITE" id="PS50011">
    <property type="entry name" value="PROTEIN_KINASE_DOM"/>
    <property type="match status" value="1"/>
</dbReference>
<feature type="region of interest" description="Disordered" evidence="8">
    <location>
        <begin position="519"/>
        <end position="552"/>
    </location>
</feature>
<keyword evidence="4 7" id="KW-0418">Kinase</keyword>
<feature type="binding site" evidence="6">
    <location>
        <position position="216"/>
    </location>
    <ligand>
        <name>ATP</name>
        <dbReference type="ChEBI" id="CHEBI:30616"/>
    </ligand>
</feature>
<keyword evidence="7" id="KW-0460">Magnesium</keyword>
<comment type="cofactor">
    <cofactor evidence="7">
        <name>Mg(2+)</name>
        <dbReference type="ChEBI" id="CHEBI:18420"/>
    </cofactor>
</comment>
<dbReference type="Pfam" id="PF00069">
    <property type="entry name" value="Pkinase"/>
    <property type="match status" value="1"/>
</dbReference>